<reference evidence="1" key="1">
    <citation type="submission" date="2019-08" db="EMBL/GenBank/DDBJ databases">
        <authorList>
            <person name="Kucharzyk K."/>
            <person name="Murdoch R.W."/>
            <person name="Higgins S."/>
            <person name="Loffler F."/>
        </authorList>
    </citation>
    <scope>NUCLEOTIDE SEQUENCE</scope>
</reference>
<proteinExistence type="predicted"/>
<protein>
    <submittedName>
        <fullName evidence="1">Uncharacterized protein</fullName>
    </submittedName>
</protein>
<name>A0A645A035_9ZZZZ</name>
<dbReference type="AlphaFoldDB" id="A0A645A035"/>
<organism evidence="1">
    <name type="scientific">bioreactor metagenome</name>
    <dbReference type="NCBI Taxonomy" id="1076179"/>
    <lineage>
        <taxon>unclassified sequences</taxon>
        <taxon>metagenomes</taxon>
        <taxon>ecological metagenomes</taxon>
    </lineage>
</organism>
<comment type="caution">
    <text evidence="1">The sequence shown here is derived from an EMBL/GenBank/DDBJ whole genome shotgun (WGS) entry which is preliminary data.</text>
</comment>
<sequence>MLIDNYNVPDIFIKTGQKKEWLRPHIHTNVDRFFLKDKCYANEFEWRIVLLGENGNDITLENDDHYILNIEPIEVYKIGNTIDILNSFSIIIEEVL</sequence>
<accession>A0A645A035</accession>
<evidence type="ECO:0000313" key="1">
    <source>
        <dbReference type="EMBL" id="MPM44213.1"/>
    </source>
</evidence>
<dbReference type="EMBL" id="VSSQ01010390">
    <property type="protein sequence ID" value="MPM44213.1"/>
    <property type="molecule type" value="Genomic_DNA"/>
</dbReference>
<gene>
    <name evidence="1" type="ORF">SDC9_90891</name>
</gene>